<evidence type="ECO:0000313" key="6">
    <source>
        <dbReference type="Proteomes" id="UP000326302"/>
    </source>
</evidence>
<feature type="transmembrane region" description="Helical" evidence="1">
    <location>
        <begin position="39"/>
        <end position="61"/>
    </location>
</feature>
<dbReference type="Proteomes" id="UP000326865">
    <property type="component" value="Unassembled WGS sequence"/>
</dbReference>
<dbReference type="AlphaFoldDB" id="A0A5N5UHG7"/>
<evidence type="ECO:0000313" key="7">
    <source>
        <dbReference type="Proteomes" id="UP000326865"/>
    </source>
</evidence>
<evidence type="ECO:0000256" key="1">
    <source>
        <dbReference type="SAM" id="Phobius"/>
    </source>
</evidence>
<dbReference type="RefSeq" id="WP_152119094.1">
    <property type="nucleotide sequence ID" value="NZ_QJOW01000001.1"/>
</dbReference>
<comment type="caution">
    <text evidence="3">The sequence shown here is derived from an EMBL/GenBank/DDBJ whole genome shotgun (WGS) entry which is preliminary data.</text>
</comment>
<proteinExistence type="predicted"/>
<gene>
    <name evidence="2" type="ORF">DM867_07215</name>
    <name evidence="3" type="ORF">DMP03_02205</name>
    <name evidence="4" type="ORF">DP108_03700</name>
</gene>
<protein>
    <submittedName>
        <fullName evidence="3">Uncharacterized protein</fullName>
    </submittedName>
</protein>
<accession>A0A5N5U8N6</accession>
<reference evidence="5 6" key="1">
    <citation type="submission" date="2019-10" db="EMBL/GenBank/DDBJ databases">
        <title>Unraveling microbial dark matter from salterns through culturing: the case of the genus Halosegnis.</title>
        <authorList>
            <person name="Duran-Viseras A."/>
            <person name="Andrei A.-S."/>
            <person name="Vera-Gargallo B."/>
            <person name="Ghai R."/>
            <person name="Sanchez-Porro C."/>
            <person name="Ventosa A."/>
        </authorList>
    </citation>
    <scope>NUCLEOTIDE SEQUENCE [LARGE SCALE GENOMIC DNA]</scope>
    <source>
        <strain evidence="3 6">F17-44</strain>
        <strain evidence="2 7">F18-79</strain>
        <strain evidence="4 5">F19-13</strain>
    </source>
</reference>
<evidence type="ECO:0000313" key="4">
    <source>
        <dbReference type="EMBL" id="KAB7519224.1"/>
    </source>
</evidence>
<accession>A0A5N5UHG7</accession>
<name>A0A5N5UHG7_9EURY</name>
<accession>A0A5N5ULN1</accession>
<dbReference type="InterPro" id="IPR055947">
    <property type="entry name" value="DUF7525"/>
</dbReference>
<evidence type="ECO:0000313" key="5">
    <source>
        <dbReference type="Proteomes" id="UP000326207"/>
    </source>
</evidence>
<keyword evidence="7" id="KW-1185">Reference proteome</keyword>
<dbReference type="OrthoDB" id="383798at2157"/>
<dbReference type="EMBL" id="QMDY01000002">
    <property type="protein sequence ID" value="KAB7519224.1"/>
    <property type="molecule type" value="Genomic_DNA"/>
</dbReference>
<organism evidence="3 6">
    <name type="scientific">Halosegnis rubeus</name>
    <dbReference type="NCBI Taxonomy" id="2212850"/>
    <lineage>
        <taxon>Archaea</taxon>
        <taxon>Methanobacteriati</taxon>
        <taxon>Methanobacteriota</taxon>
        <taxon>Stenosarchaea group</taxon>
        <taxon>Halobacteria</taxon>
        <taxon>Halobacteriales</taxon>
        <taxon>Natronomonadaceae</taxon>
        <taxon>Halosegnis</taxon>
    </lineage>
</organism>
<keyword evidence="1" id="KW-1133">Transmembrane helix</keyword>
<dbReference type="Pfam" id="PF24369">
    <property type="entry name" value="DUF7525"/>
    <property type="match status" value="1"/>
</dbReference>
<dbReference type="Proteomes" id="UP000326302">
    <property type="component" value="Unassembled WGS sequence"/>
</dbReference>
<feature type="transmembrane region" description="Helical" evidence="1">
    <location>
        <begin position="12"/>
        <end position="33"/>
    </location>
</feature>
<evidence type="ECO:0000313" key="3">
    <source>
        <dbReference type="EMBL" id="KAB7518196.1"/>
    </source>
</evidence>
<keyword evidence="1" id="KW-0812">Transmembrane</keyword>
<dbReference type="EMBL" id="QKKZ01000002">
    <property type="protein sequence ID" value="KAB7514887.1"/>
    <property type="molecule type" value="Genomic_DNA"/>
</dbReference>
<sequence>MDTADASDRRLGFSLLFVIVALVGAAVMLVASMNDQLALSGWGFAAAMLGGALSIAALQLYE</sequence>
<dbReference type="EMBL" id="QJOW01000001">
    <property type="protein sequence ID" value="KAB7518196.1"/>
    <property type="molecule type" value="Genomic_DNA"/>
</dbReference>
<dbReference type="Proteomes" id="UP000326207">
    <property type="component" value="Unassembled WGS sequence"/>
</dbReference>
<keyword evidence="1" id="KW-0472">Membrane</keyword>
<evidence type="ECO:0000313" key="2">
    <source>
        <dbReference type="EMBL" id="KAB7514887.1"/>
    </source>
</evidence>